<reference evidence="3 6" key="2">
    <citation type="submission" date="2018-07" db="EMBL/GenBank/DDBJ databases">
        <title>Genomic Encyclopedia of Archaeal and Bacterial Type Strains, Phase II (KMG-II): from individual species to whole genera.</title>
        <authorList>
            <person name="Goeker M."/>
        </authorList>
    </citation>
    <scope>NUCLEOTIDE SEQUENCE [LARGE SCALE GENOMIC DNA]</scope>
    <source>
        <strain evidence="3 6">JA575</strain>
    </source>
</reference>
<sequence>MDELQRSIYVDRFRLAFHTKKGAAFQDWFVLLAGYAFGPDFEEVRPYGPYGDLKCDGRRISSGSVFQCYAPDAMKEAELIAKVDADFHGARAHWGGNMQEWVFVHNDGRGLPPNAVQHLDGLRQAHAPLKIATWSEPELLDLAMKLDLSPLQALFGPAASIAIVDRLVMADLVPIIEALQRQEPNPSDPPLTPPSPEKLEKNALSEESDLFLRIGRRKSALVGTFFRKSPRPDLGERIAEAFRLRYAELKAFDLSADTIFKHLQDYAGFNGEPTRQGAALAVLAYFFDSCDIFEDPIVIAVEAP</sequence>
<evidence type="ECO:0000313" key="5">
    <source>
        <dbReference type="Proteomes" id="UP000252631"/>
    </source>
</evidence>
<dbReference type="RefSeq" id="WP_114358414.1">
    <property type="nucleotide sequence ID" value="NZ_QRDT01000011.1"/>
</dbReference>
<feature type="domain" description="ABC-three component systems C-terminal" evidence="2">
    <location>
        <begin position="171"/>
        <end position="294"/>
    </location>
</feature>
<protein>
    <recommendedName>
        <fullName evidence="2">ABC-three component systems C-terminal domain-containing protein</fullName>
    </recommendedName>
</protein>
<dbReference type="EMBL" id="UFQQ01000011">
    <property type="protein sequence ID" value="SSW91382.1"/>
    <property type="molecule type" value="Genomic_DNA"/>
</dbReference>
<dbReference type="InterPro" id="IPR046919">
    <property type="entry name" value="ABC-3C_CTD10"/>
</dbReference>
<feature type="compositionally biased region" description="Pro residues" evidence="1">
    <location>
        <begin position="186"/>
        <end position="196"/>
    </location>
</feature>
<dbReference type="EMBL" id="QRDT01000011">
    <property type="protein sequence ID" value="RED33306.1"/>
    <property type="molecule type" value="Genomic_DNA"/>
</dbReference>
<evidence type="ECO:0000313" key="4">
    <source>
        <dbReference type="EMBL" id="SSW91382.1"/>
    </source>
</evidence>
<organism evidence="4 5">
    <name type="scientific">Rhodopseudomonas pentothenatexigens</name>
    <dbReference type="NCBI Taxonomy" id="999699"/>
    <lineage>
        <taxon>Bacteria</taxon>
        <taxon>Pseudomonadati</taxon>
        <taxon>Pseudomonadota</taxon>
        <taxon>Alphaproteobacteria</taxon>
        <taxon>Hyphomicrobiales</taxon>
        <taxon>Nitrobacteraceae</taxon>
        <taxon>Rhodopseudomonas</taxon>
    </lineage>
</organism>
<evidence type="ECO:0000313" key="6">
    <source>
        <dbReference type="Proteomes" id="UP000256343"/>
    </source>
</evidence>
<keyword evidence="6" id="KW-1185">Reference proteome</keyword>
<dbReference type="Proteomes" id="UP000256343">
    <property type="component" value="Unassembled WGS sequence"/>
</dbReference>
<name>A0A336JPB1_9BRAD</name>
<evidence type="ECO:0000313" key="3">
    <source>
        <dbReference type="EMBL" id="RED33306.1"/>
    </source>
</evidence>
<dbReference type="OrthoDB" id="596297at2"/>
<dbReference type="Proteomes" id="UP000252631">
    <property type="component" value="Unassembled WGS sequence"/>
</dbReference>
<accession>A0A336JPB1</accession>
<evidence type="ECO:0000256" key="1">
    <source>
        <dbReference type="SAM" id="MobiDB-lite"/>
    </source>
</evidence>
<dbReference type="Pfam" id="PF20275">
    <property type="entry name" value="CTD10"/>
    <property type="match status" value="1"/>
</dbReference>
<feature type="region of interest" description="Disordered" evidence="1">
    <location>
        <begin position="180"/>
        <end position="199"/>
    </location>
</feature>
<evidence type="ECO:0000259" key="2">
    <source>
        <dbReference type="Pfam" id="PF20275"/>
    </source>
</evidence>
<reference evidence="4 5" key="1">
    <citation type="submission" date="2017-08" db="EMBL/GenBank/DDBJ databases">
        <authorList>
            <person name="de Groot N.N."/>
        </authorList>
    </citation>
    <scope>NUCLEOTIDE SEQUENCE [LARGE SCALE GENOMIC DNA]</scope>
    <source>
        <strain evidence="4 5">JA575</strain>
    </source>
</reference>
<proteinExistence type="predicted"/>
<dbReference type="AlphaFoldDB" id="A0A336JPB1"/>
<gene>
    <name evidence="3" type="ORF">BJ125_111143</name>
    <name evidence="4" type="ORF">SAMN05892882_111143</name>
</gene>